<dbReference type="InterPro" id="IPR055081">
    <property type="entry name" value="NLP1-9_GAF"/>
</dbReference>
<dbReference type="AlphaFoldDB" id="A0AAD3Y5A1"/>
<evidence type="ECO:0000256" key="4">
    <source>
        <dbReference type="ARBA" id="ARBA00023242"/>
    </source>
</evidence>
<evidence type="ECO:0000256" key="5">
    <source>
        <dbReference type="SAM" id="MobiDB-lite"/>
    </source>
</evidence>
<evidence type="ECO:0000259" key="6">
    <source>
        <dbReference type="PROSITE" id="PS51519"/>
    </source>
</evidence>
<reference evidence="7" key="1">
    <citation type="submission" date="2023-05" db="EMBL/GenBank/DDBJ databases">
        <title>Nepenthes gracilis genome sequencing.</title>
        <authorList>
            <person name="Fukushima K."/>
        </authorList>
    </citation>
    <scope>NUCLEOTIDE SEQUENCE</scope>
    <source>
        <strain evidence="7">SING2019-196</strain>
    </source>
</reference>
<keyword evidence="8" id="KW-1185">Reference proteome</keyword>
<evidence type="ECO:0000313" key="7">
    <source>
        <dbReference type="EMBL" id="GMH27794.1"/>
    </source>
</evidence>
<dbReference type="PANTHER" id="PTHR32002:SF35">
    <property type="entry name" value="PROTEIN NLP6"/>
    <property type="match status" value="1"/>
</dbReference>
<evidence type="ECO:0000256" key="3">
    <source>
        <dbReference type="ARBA" id="ARBA00023163"/>
    </source>
</evidence>
<dbReference type="GO" id="GO:0003677">
    <property type="term" value="F:DNA binding"/>
    <property type="evidence" value="ECO:0007669"/>
    <property type="project" value="UniProtKB-KW"/>
</dbReference>
<keyword evidence="3" id="KW-0804">Transcription</keyword>
<dbReference type="InterPro" id="IPR045012">
    <property type="entry name" value="NLP"/>
</dbReference>
<evidence type="ECO:0000256" key="2">
    <source>
        <dbReference type="ARBA" id="ARBA00023125"/>
    </source>
</evidence>
<proteinExistence type="predicted"/>
<dbReference type="InterPro" id="IPR003035">
    <property type="entry name" value="RWP-RK_dom"/>
</dbReference>
<organism evidence="7 8">
    <name type="scientific">Nepenthes gracilis</name>
    <name type="common">Slender pitcher plant</name>
    <dbReference type="NCBI Taxonomy" id="150966"/>
    <lineage>
        <taxon>Eukaryota</taxon>
        <taxon>Viridiplantae</taxon>
        <taxon>Streptophyta</taxon>
        <taxon>Embryophyta</taxon>
        <taxon>Tracheophyta</taxon>
        <taxon>Spermatophyta</taxon>
        <taxon>Magnoliopsida</taxon>
        <taxon>eudicotyledons</taxon>
        <taxon>Gunneridae</taxon>
        <taxon>Pentapetalae</taxon>
        <taxon>Caryophyllales</taxon>
        <taxon>Nepenthaceae</taxon>
        <taxon>Nepenthes</taxon>
    </lineage>
</organism>
<feature type="domain" description="RWP-RK" evidence="6">
    <location>
        <begin position="149"/>
        <end position="232"/>
    </location>
</feature>
<feature type="compositionally biased region" description="Basic residues" evidence="5">
    <location>
        <begin position="149"/>
        <end position="158"/>
    </location>
</feature>
<keyword evidence="1" id="KW-0805">Transcription regulation</keyword>
<dbReference type="PANTHER" id="PTHR32002">
    <property type="entry name" value="PROTEIN NLP8"/>
    <property type="match status" value="1"/>
</dbReference>
<dbReference type="Pfam" id="PF02042">
    <property type="entry name" value="RWP-RK"/>
    <property type="match status" value="1"/>
</dbReference>
<evidence type="ECO:0000313" key="8">
    <source>
        <dbReference type="Proteomes" id="UP001279734"/>
    </source>
</evidence>
<evidence type="ECO:0000256" key="1">
    <source>
        <dbReference type="ARBA" id="ARBA00023015"/>
    </source>
</evidence>
<name>A0AAD3Y5A1_NEPGR</name>
<dbReference type="EMBL" id="BSYO01000033">
    <property type="protein sequence ID" value="GMH27794.1"/>
    <property type="molecule type" value="Genomic_DNA"/>
</dbReference>
<dbReference type="PROSITE" id="PS51519">
    <property type="entry name" value="RWP_RK"/>
    <property type="match status" value="1"/>
</dbReference>
<keyword evidence="2" id="KW-0238">DNA-binding</keyword>
<protein>
    <recommendedName>
        <fullName evidence="6">RWP-RK domain-containing protein</fullName>
    </recommendedName>
</protein>
<sequence>MFRLTSCFAICLRSKHTGNDDYVLEFFLPTSITDSSEQNELVDSILAVMKLHFQSLMVAFGKVVEEERTYMEIIDVPMVENLHLNIESNNISPPTNSIPVLEKLNGGLLASLDASSTPIMEDIDVVKDGGNVGSVGGSHDAKFSSGNQKTKKMSKRKREKVERQISLEVLQQYFAGSLKDPATSLGVCPTTMKCICKQHGISRWPSRKVNKINRSLSKPQRFHPAKPDCAFYGVGSQGAPLTVVFQFFVPGSHRTNKSISLHCRLLVLDTGSS</sequence>
<dbReference type="Proteomes" id="UP001279734">
    <property type="component" value="Unassembled WGS sequence"/>
</dbReference>
<feature type="region of interest" description="Disordered" evidence="5">
    <location>
        <begin position="136"/>
        <end position="158"/>
    </location>
</feature>
<dbReference type="GO" id="GO:0003700">
    <property type="term" value="F:DNA-binding transcription factor activity"/>
    <property type="evidence" value="ECO:0007669"/>
    <property type="project" value="InterPro"/>
</dbReference>
<accession>A0AAD3Y5A1</accession>
<keyword evidence="4" id="KW-0539">Nucleus</keyword>
<dbReference type="Pfam" id="PF22922">
    <property type="entry name" value="GAF_NLP"/>
    <property type="match status" value="1"/>
</dbReference>
<comment type="caution">
    <text evidence="7">The sequence shown here is derived from an EMBL/GenBank/DDBJ whole genome shotgun (WGS) entry which is preliminary data.</text>
</comment>
<gene>
    <name evidence="7" type="ORF">Nepgr_029637</name>
</gene>